<keyword evidence="10" id="KW-1015">Disulfide bond</keyword>
<evidence type="ECO:0000259" key="14">
    <source>
        <dbReference type="Pfam" id="PF07731"/>
    </source>
</evidence>
<organism evidence="16 17">
    <name type="scientific">Mycena albidolilacea</name>
    <dbReference type="NCBI Taxonomy" id="1033008"/>
    <lineage>
        <taxon>Eukaryota</taxon>
        <taxon>Fungi</taxon>
        <taxon>Dikarya</taxon>
        <taxon>Basidiomycota</taxon>
        <taxon>Agaricomycotina</taxon>
        <taxon>Agaricomycetes</taxon>
        <taxon>Agaricomycetidae</taxon>
        <taxon>Agaricales</taxon>
        <taxon>Marasmiineae</taxon>
        <taxon>Mycenaceae</taxon>
        <taxon>Mycena</taxon>
    </lineage>
</organism>
<dbReference type="SUPFAM" id="SSF49503">
    <property type="entry name" value="Cupredoxins"/>
    <property type="match status" value="3"/>
</dbReference>
<dbReference type="InterPro" id="IPR033138">
    <property type="entry name" value="Cu_oxidase_CS"/>
</dbReference>
<keyword evidence="9" id="KW-0186">Copper</keyword>
<keyword evidence="12" id="KW-0732">Signal</keyword>
<evidence type="ECO:0000313" key="16">
    <source>
        <dbReference type="EMBL" id="KAJ7348350.1"/>
    </source>
</evidence>
<dbReference type="Pfam" id="PF07732">
    <property type="entry name" value="Cu-oxidase_3"/>
    <property type="match status" value="1"/>
</dbReference>
<feature type="domain" description="Plastocyanin-like" evidence="14">
    <location>
        <begin position="421"/>
        <end position="544"/>
    </location>
</feature>
<evidence type="ECO:0000259" key="13">
    <source>
        <dbReference type="Pfam" id="PF00394"/>
    </source>
</evidence>
<evidence type="ECO:0000256" key="9">
    <source>
        <dbReference type="ARBA" id="ARBA00023008"/>
    </source>
</evidence>
<evidence type="ECO:0000256" key="4">
    <source>
        <dbReference type="ARBA" id="ARBA00010609"/>
    </source>
</evidence>
<reference evidence="16" key="1">
    <citation type="submission" date="2023-03" db="EMBL/GenBank/DDBJ databases">
        <title>Massive genome expansion in bonnet fungi (Mycena s.s.) driven by repeated elements and novel gene families across ecological guilds.</title>
        <authorList>
            <consortium name="Lawrence Berkeley National Laboratory"/>
            <person name="Harder C.B."/>
            <person name="Miyauchi S."/>
            <person name="Viragh M."/>
            <person name="Kuo A."/>
            <person name="Thoen E."/>
            <person name="Andreopoulos B."/>
            <person name="Lu D."/>
            <person name="Skrede I."/>
            <person name="Drula E."/>
            <person name="Henrissat B."/>
            <person name="Morin E."/>
            <person name="Kohler A."/>
            <person name="Barry K."/>
            <person name="LaButti K."/>
            <person name="Morin E."/>
            <person name="Salamov A."/>
            <person name="Lipzen A."/>
            <person name="Mereny Z."/>
            <person name="Hegedus B."/>
            <person name="Baldrian P."/>
            <person name="Stursova M."/>
            <person name="Weitz H."/>
            <person name="Taylor A."/>
            <person name="Grigoriev I.V."/>
            <person name="Nagy L.G."/>
            <person name="Martin F."/>
            <person name="Kauserud H."/>
        </authorList>
    </citation>
    <scope>NUCLEOTIDE SEQUENCE</scope>
    <source>
        <strain evidence="16">CBHHK002</strain>
    </source>
</reference>
<dbReference type="EMBL" id="JARIHO010000017">
    <property type="protein sequence ID" value="KAJ7348350.1"/>
    <property type="molecule type" value="Genomic_DNA"/>
</dbReference>
<evidence type="ECO:0000256" key="2">
    <source>
        <dbReference type="ARBA" id="ARBA00001935"/>
    </source>
</evidence>
<feature type="chain" id="PRO_5041968465" description="laccase" evidence="12">
    <location>
        <begin position="18"/>
        <end position="574"/>
    </location>
</feature>
<dbReference type="InterPro" id="IPR011706">
    <property type="entry name" value="Cu-oxidase_C"/>
</dbReference>
<dbReference type="Proteomes" id="UP001218218">
    <property type="component" value="Unassembled WGS sequence"/>
</dbReference>
<comment type="caution">
    <text evidence="16">The sequence shown here is derived from an EMBL/GenBank/DDBJ whole genome shotgun (WGS) entry which is preliminary data.</text>
</comment>
<gene>
    <name evidence="16" type="ORF">DFH08DRAFT_936377</name>
</gene>
<evidence type="ECO:0000256" key="10">
    <source>
        <dbReference type="ARBA" id="ARBA00023157"/>
    </source>
</evidence>
<dbReference type="Gene3D" id="2.60.40.420">
    <property type="entry name" value="Cupredoxins - blue copper proteins"/>
    <property type="match status" value="3"/>
</dbReference>
<evidence type="ECO:0000256" key="3">
    <source>
        <dbReference type="ARBA" id="ARBA00004613"/>
    </source>
</evidence>
<dbReference type="GO" id="GO:0005507">
    <property type="term" value="F:copper ion binding"/>
    <property type="evidence" value="ECO:0007669"/>
    <property type="project" value="InterPro"/>
</dbReference>
<dbReference type="InterPro" id="IPR001117">
    <property type="entry name" value="Cu-oxidase_2nd"/>
</dbReference>
<comment type="catalytic activity">
    <reaction evidence="1">
        <text>4 hydroquinone + O2 = 4 benzosemiquinone + 2 H2O</text>
        <dbReference type="Rhea" id="RHEA:11276"/>
        <dbReference type="ChEBI" id="CHEBI:15377"/>
        <dbReference type="ChEBI" id="CHEBI:15379"/>
        <dbReference type="ChEBI" id="CHEBI:17594"/>
        <dbReference type="ChEBI" id="CHEBI:17977"/>
        <dbReference type="EC" id="1.10.3.2"/>
    </reaction>
</comment>
<dbReference type="FunFam" id="2.60.40.420:FF:000045">
    <property type="entry name" value="Laccase 2"/>
    <property type="match status" value="1"/>
</dbReference>
<feature type="domain" description="Plastocyanin-like" evidence="15">
    <location>
        <begin position="147"/>
        <end position="195"/>
    </location>
</feature>
<keyword evidence="7" id="KW-0479">Metal-binding</keyword>
<keyword evidence="11" id="KW-0325">Glycoprotein</keyword>
<keyword evidence="17" id="KW-1185">Reference proteome</keyword>
<comment type="subcellular location">
    <subcellularLocation>
        <location evidence="3">Secreted</location>
    </subcellularLocation>
</comment>
<dbReference type="GO" id="GO:0052716">
    <property type="term" value="F:hydroquinone:oxygen oxidoreductase activity"/>
    <property type="evidence" value="ECO:0007669"/>
    <property type="project" value="UniProtKB-EC"/>
</dbReference>
<proteinExistence type="inferred from homology"/>
<evidence type="ECO:0000313" key="17">
    <source>
        <dbReference type="Proteomes" id="UP001218218"/>
    </source>
</evidence>
<comment type="similarity">
    <text evidence="4">Belongs to the multicopper oxidase family.</text>
</comment>
<dbReference type="GO" id="GO:0005576">
    <property type="term" value="C:extracellular region"/>
    <property type="evidence" value="ECO:0007669"/>
    <property type="project" value="UniProtKB-SubCell"/>
</dbReference>
<dbReference type="InterPro" id="IPR045087">
    <property type="entry name" value="Cu-oxidase_fam"/>
</dbReference>
<evidence type="ECO:0000259" key="15">
    <source>
        <dbReference type="Pfam" id="PF07732"/>
    </source>
</evidence>
<dbReference type="AlphaFoldDB" id="A0AAD7A3P1"/>
<accession>A0AAD7A3P1</accession>
<comment type="cofactor">
    <cofactor evidence="2">
        <name>Cu cation</name>
        <dbReference type="ChEBI" id="CHEBI:23378"/>
    </cofactor>
</comment>
<evidence type="ECO:0000256" key="12">
    <source>
        <dbReference type="SAM" id="SignalP"/>
    </source>
</evidence>
<dbReference type="Pfam" id="PF00394">
    <property type="entry name" value="Cu-oxidase"/>
    <property type="match status" value="1"/>
</dbReference>
<evidence type="ECO:0000256" key="1">
    <source>
        <dbReference type="ARBA" id="ARBA00000349"/>
    </source>
</evidence>
<evidence type="ECO:0000256" key="7">
    <source>
        <dbReference type="ARBA" id="ARBA00022723"/>
    </source>
</evidence>
<dbReference type="Pfam" id="PF07731">
    <property type="entry name" value="Cu-oxidase_2"/>
    <property type="match status" value="1"/>
</dbReference>
<evidence type="ECO:0000256" key="11">
    <source>
        <dbReference type="ARBA" id="ARBA00023180"/>
    </source>
</evidence>
<feature type="domain" description="Plastocyanin-like" evidence="13">
    <location>
        <begin position="235"/>
        <end position="357"/>
    </location>
</feature>
<dbReference type="InterPro" id="IPR011707">
    <property type="entry name" value="Cu-oxidase-like_N"/>
</dbReference>
<dbReference type="InterPro" id="IPR008972">
    <property type="entry name" value="Cupredoxin"/>
</dbReference>
<keyword evidence="8" id="KW-0560">Oxidoreductase</keyword>
<dbReference type="PANTHER" id="PTHR11709:SF394">
    <property type="entry name" value="FI03373P-RELATED"/>
    <property type="match status" value="1"/>
</dbReference>
<dbReference type="InterPro" id="IPR002355">
    <property type="entry name" value="Cu_oxidase_Cu_BS"/>
</dbReference>
<dbReference type="PROSITE" id="PS00080">
    <property type="entry name" value="MULTICOPPER_OXIDASE2"/>
    <property type="match status" value="1"/>
</dbReference>
<name>A0AAD7A3P1_9AGAR</name>
<dbReference type="PANTHER" id="PTHR11709">
    <property type="entry name" value="MULTI-COPPER OXIDASE"/>
    <property type="match status" value="1"/>
</dbReference>
<evidence type="ECO:0000256" key="6">
    <source>
        <dbReference type="ARBA" id="ARBA00022525"/>
    </source>
</evidence>
<keyword evidence="6" id="KW-0964">Secreted</keyword>
<dbReference type="CDD" id="cd13903">
    <property type="entry name" value="CuRO_3_Tv-LCC_like"/>
    <property type="match status" value="1"/>
</dbReference>
<dbReference type="EC" id="1.10.3.2" evidence="5"/>
<evidence type="ECO:0000256" key="5">
    <source>
        <dbReference type="ARBA" id="ARBA00012297"/>
    </source>
</evidence>
<protein>
    <recommendedName>
        <fullName evidence="5">laccase</fullName>
        <ecNumber evidence="5">1.10.3.2</ecNumber>
    </recommendedName>
</protein>
<dbReference type="PROSITE" id="PS00079">
    <property type="entry name" value="MULTICOPPER_OXIDASE1"/>
    <property type="match status" value="2"/>
</dbReference>
<sequence length="574" mass="61867">MFFFPLLALSLVSPSSAGIGPIADITLVNAVVSPDGFSRSAVTANGIAPGPIITALKVGFSADPSAVAYPFLQGEEFNLNVINALTDHTMLLSSSIHWYGFLMERHPNEEVTSPSGTVFSRRTPAGQMGMQAIRPIILLRSLFYSPAFVTQCPIAANDSFLYTFSTAGQAGTYWYHSHLSTQYCDGLRGALVVYDLFDPHLSLYDIDNGPCIRFLRIFWVQLNSVRYHAPAHDLGVIPTLVSTLINGLGRYAGGPTSQLAVITVVHGLRYRFRLVSVSCDPNFIFTIDGHTFTIIEVDGVNTQPLAVDSIQIYAGQRYSFVLKANATISNYWIRTVANGGTAGFDNGINSAILRYVGTPLSDPTTTATTSVNPLVETNLHPLVATPVPGTHAVGAADVALNLAITLDFTTFKFRVNGAEFIPPTAPVLLQILSGAHTAAELLPPGSIYTLPPNSVIEISIPGGTPGAPHPFHLHGHNFWVVRSAGSTTYNWDNPVIRDVVTTGPSTSDNTTIRFVTDNAGPWFLHCHIDFHLDIGLAIVFAEDTDTIANSVQPSEWDSLCPRYNALTPDQLGGQ</sequence>
<feature type="signal peptide" evidence="12">
    <location>
        <begin position="1"/>
        <end position="17"/>
    </location>
</feature>
<evidence type="ECO:0000256" key="8">
    <source>
        <dbReference type="ARBA" id="ARBA00023002"/>
    </source>
</evidence>